<dbReference type="Gene3D" id="3.40.1620.10">
    <property type="entry name" value="YefM-like domain"/>
    <property type="match status" value="1"/>
</dbReference>
<proteinExistence type="inferred from homology"/>
<dbReference type="Proteomes" id="UP001589788">
    <property type="component" value="Unassembled WGS sequence"/>
</dbReference>
<dbReference type="EMBL" id="JBHLYQ010000004">
    <property type="protein sequence ID" value="MFC0080766.1"/>
    <property type="molecule type" value="Genomic_DNA"/>
</dbReference>
<name>A0ABV6BZA8_9ACTN</name>
<dbReference type="PANTHER" id="PTHR35377">
    <property type="entry name" value="ANTITOXIN VAPB49-RELATED-RELATED"/>
    <property type="match status" value="1"/>
</dbReference>
<organism evidence="2 3">
    <name type="scientific">Aciditerrimonas ferrireducens</name>
    <dbReference type="NCBI Taxonomy" id="667306"/>
    <lineage>
        <taxon>Bacteria</taxon>
        <taxon>Bacillati</taxon>
        <taxon>Actinomycetota</taxon>
        <taxon>Acidimicrobiia</taxon>
        <taxon>Acidimicrobiales</taxon>
        <taxon>Acidimicrobiaceae</taxon>
        <taxon>Aciditerrimonas</taxon>
    </lineage>
</organism>
<dbReference type="RefSeq" id="WP_248109185.1">
    <property type="nucleotide sequence ID" value="NZ_JAKHEX010000027.1"/>
</dbReference>
<gene>
    <name evidence="2" type="ORF">ACFFRE_01160</name>
</gene>
<evidence type="ECO:0000313" key="2">
    <source>
        <dbReference type="EMBL" id="MFC0080766.1"/>
    </source>
</evidence>
<dbReference type="PANTHER" id="PTHR35377:SF5">
    <property type="entry name" value="ANTITOXIN VAPB46"/>
    <property type="match status" value="1"/>
</dbReference>
<keyword evidence="3" id="KW-1185">Reference proteome</keyword>
<evidence type="ECO:0000313" key="3">
    <source>
        <dbReference type="Proteomes" id="UP001589788"/>
    </source>
</evidence>
<comment type="similarity">
    <text evidence="1">Belongs to the phD/YefM antitoxin family.</text>
</comment>
<dbReference type="InterPro" id="IPR036165">
    <property type="entry name" value="YefM-like_sf"/>
</dbReference>
<comment type="caution">
    <text evidence="2">The sequence shown here is derived from an EMBL/GenBank/DDBJ whole genome shotgun (WGS) entry which is preliminary data.</text>
</comment>
<dbReference type="NCBIfam" id="TIGR01552">
    <property type="entry name" value="phd_fam"/>
    <property type="match status" value="1"/>
</dbReference>
<accession>A0ABV6BZA8</accession>
<dbReference type="InterPro" id="IPR051416">
    <property type="entry name" value="phD-YefM_TA_antitoxins"/>
</dbReference>
<dbReference type="SUPFAM" id="SSF143120">
    <property type="entry name" value="YefM-like"/>
    <property type="match status" value="1"/>
</dbReference>
<sequence>MDGSISVRELRNRVSDVLRRVEGGERFTVTVDRRPVAAIVPLRRHRTVSAAEALAIVSRHAADRSVLTEVRGLLTETTDDL</sequence>
<protein>
    <submittedName>
        <fullName evidence="2">Type II toxin-antitoxin system Phd/YefM family antitoxin</fullName>
    </submittedName>
</protein>
<reference evidence="2 3" key="1">
    <citation type="submission" date="2024-09" db="EMBL/GenBank/DDBJ databases">
        <authorList>
            <person name="Sun Q."/>
            <person name="Mori K."/>
        </authorList>
    </citation>
    <scope>NUCLEOTIDE SEQUENCE [LARGE SCALE GENOMIC DNA]</scope>
    <source>
        <strain evidence="2 3">JCM 15389</strain>
    </source>
</reference>
<evidence type="ECO:0000256" key="1">
    <source>
        <dbReference type="ARBA" id="ARBA00009981"/>
    </source>
</evidence>